<dbReference type="InterPro" id="IPR036390">
    <property type="entry name" value="WH_DNA-bd_sf"/>
</dbReference>
<dbReference type="Proteomes" id="UP000321532">
    <property type="component" value="Unassembled WGS sequence"/>
</dbReference>
<evidence type="ECO:0000313" key="4">
    <source>
        <dbReference type="Proteomes" id="UP000321532"/>
    </source>
</evidence>
<gene>
    <name evidence="3" type="ORF">AAE02nite_31960</name>
</gene>
<evidence type="ECO:0000256" key="1">
    <source>
        <dbReference type="ARBA" id="ARBA00038283"/>
    </source>
</evidence>
<name>A0A512B0Q6_9BACT</name>
<organism evidence="3 4">
    <name type="scientific">Adhaeribacter aerolatus</name>
    <dbReference type="NCBI Taxonomy" id="670289"/>
    <lineage>
        <taxon>Bacteria</taxon>
        <taxon>Pseudomonadati</taxon>
        <taxon>Bacteroidota</taxon>
        <taxon>Cytophagia</taxon>
        <taxon>Cytophagales</taxon>
        <taxon>Hymenobacteraceae</taxon>
        <taxon>Adhaeribacter</taxon>
    </lineage>
</organism>
<dbReference type="InterPro" id="IPR000525">
    <property type="entry name" value="Initiator_Rep_WH1"/>
</dbReference>
<dbReference type="Pfam" id="PF21205">
    <property type="entry name" value="Rep3_C"/>
    <property type="match status" value="1"/>
</dbReference>
<dbReference type="GO" id="GO:0006270">
    <property type="term" value="P:DNA replication initiation"/>
    <property type="evidence" value="ECO:0007669"/>
    <property type="project" value="InterPro"/>
</dbReference>
<dbReference type="Gene3D" id="1.10.10.10">
    <property type="entry name" value="Winged helix-like DNA-binding domain superfamily/Winged helix DNA-binding domain"/>
    <property type="match status" value="1"/>
</dbReference>
<dbReference type="EMBL" id="BJYS01000024">
    <property type="protein sequence ID" value="GEO05532.1"/>
    <property type="molecule type" value="Genomic_DNA"/>
</dbReference>
<dbReference type="InterPro" id="IPR036388">
    <property type="entry name" value="WH-like_DNA-bd_sf"/>
</dbReference>
<proteinExistence type="inferred from homology"/>
<dbReference type="AlphaFoldDB" id="A0A512B0Q6"/>
<dbReference type="OrthoDB" id="865739at2"/>
<evidence type="ECO:0000313" key="3">
    <source>
        <dbReference type="EMBL" id="GEO05532.1"/>
    </source>
</evidence>
<keyword evidence="4" id="KW-1185">Reference proteome</keyword>
<dbReference type="RefSeq" id="WP_146899718.1">
    <property type="nucleotide sequence ID" value="NZ_BJYS01000024.1"/>
</dbReference>
<accession>A0A512B0Q6</accession>
<feature type="domain" description="Initiator Rep protein WH1" evidence="2">
    <location>
        <begin position="36"/>
        <end position="197"/>
    </location>
</feature>
<comment type="caution">
    <text evidence="3">The sequence shown here is derived from an EMBL/GenBank/DDBJ whole genome shotgun (WGS) entry which is preliminary data.</text>
</comment>
<evidence type="ECO:0000259" key="2">
    <source>
        <dbReference type="Pfam" id="PF01051"/>
    </source>
</evidence>
<dbReference type="GO" id="GO:0003887">
    <property type="term" value="F:DNA-directed DNA polymerase activity"/>
    <property type="evidence" value="ECO:0007669"/>
    <property type="project" value="InterPro"/>
</dbReference>
<reference evidence="3 4" key="1">
    <citation type="submission" date="2019-07" db="EMBL/GenBank/DDBJ databases">
        <title>Whole genome shotgun sequence of Adhaeribacter aerolatus NBRC 106133.</title>
        <authorList>
            <person name="Hosoyama A."/>
            <person name="Uohara A."/>
            <person name="Ohji S."/>
            <person name="Ichikawa N."/>
        </authorList>
    </citation>
    <scope>NUCLEOTIDE SEQUENCE [LARGE SCALE GENOMIC DNA]</scope>
    <source>
        <strain evidence="3 4">NBRC 106133</strain>
    </source>
</reference>
<dbReference type="SUPFAM" id="SSF46785">
    <property type="entry name" value="Winged helix' DNA-binding domain"/>
    <property type="match status" value="1"/>
</dbReference>
<sequence length="362" mass="42287">MVKIAAAPQEEDNNKVKKAKLKRLRKATLPEKLTMIKQPNQVTMLRYDFSTLQTRILYSIIFHLQVHIEAVIKGVNMDQLPLFQENTNKVRLVIPIKEFGMPAKHYYLLRDAMSAVASIPVQLDTRDPVTGAEAWKVSGLFEAYVPKEKYQRNITIEIDKLVVQWMINTKLGGFTKFAYEIAMNASTKWTSRLYVFISSWKQKGGVTITLENFRHMLCLEEKYLKFSHLVARVIEPARIELHEKSDVWFEYSVIDKKGKPDKIVFKIIQASEVKQREIELENKKNQIMYWCSDRFNFKENHKKSILEILTPENTTLIFLKLAELYNYIYVDKKVADLRNVPEYVLKSIQTMLADVTINSEIK</sequence>
<dbReference type="Pfam" id="PF01051">
    <property type="entry name" value="Rep3_N"/>
    <property type="match status" value="1"/>
</dbReference>
<protein>
    <submittedName>
        <fullName evidence="3">RepB family plasmid replication initiator protein</fullName>
    </submittedName>
</protein>
<comment type="similarity">
    <text evidence="1">Belongs to the initiator RepB protein family.</text>
</comment>